<evidence type="ECO:0000313" key="2">
    <source>
        <dbReference type="EMBL" id="KDN95644.1"/>
    </source>
</evidence>
<evidence type="ECO:0000256" key="1">
    <source>
        <dbReference type="SAM" id="SignalP"/>
    </source>
</evidence>
<dbReference type="RefSeq" id="WP_029910140.1">
    <property type="nucleotide sequence ID" value="NZ_AP020335.1"/>
</dbReference>
<dbReference type="Proteomes" id="UP000027341">
    <property type="component" value="Unassembled WGS sequence"/>
</dbReference>
<dbReference type="AlphaFoldDB" id="A0A066ZTP2"/>
<proteinExistence type="predicted"/>
<comment type="caution">
    <text evidence="2">The sequence shown here is derived from an EMBL/GenBank/DDBJ whole genome shotgun (WGS) entry which is preliminary data.</text>
</comment>
<protein>
    <submittedName>
        <fullName evidence="2">Uncharacterized protein</fullName>
    </submittedName>
</protein>
<keyword evidence="3" id="KW-1185">Reference proteome</keyword>
<accession>A0A066ZTP2</accession>
<sequence length="128" mass="14231">MKHLTLKALFISAVAALSMNVQAAESVYDQCIADGSMVIKLGKEQGAKAAKAYQQKTTVAQCFAELDKLEQAPDIEKRAGSKVAVETHNPSYYMNGAEKLQWSKLFAAIDAKQYRGVEYLMSVYYRKQ</sequence>
<reference evidence="2 3" key="1">
    <citation type="submission" date="2014-04" db="EMBL/GenBank/DDBJ databases">
        <title>Draft genome sequence of Hydrogenovibrio marinus MH-110, a model organism for aerobic H2 metabolism.</title>
        <authorList>
            <person name="Cha H.J."/>
            <person name="Jo B.H."/>
            <person name="Hwang B.H."/>
        </authorList>
    </citation>
    <scope>NUCLEOTIDE SEQUENCE [LARGE SCALE GENOMIC DNA]</scope>
    <source>
        <strain evidence="2 3">MH-110</strain>
    </source>
</reference>
<dbReference type="STRING" id="28885.EI16_04910"/>
<gene>
    <name evidence="2" type="ORF">EI16_04910</name>
</gene>
<feature type="chain" id="PRO_5001632500" evidence="1">
    <location>
        <begin position="24"/>
        <end position="128"/>
    </location>
</feature>
<feature type="signal peptide" evidence="1">
    <location>
        <begin position="1"/>
        <end position="23"/>
    </location>
</feature>
<name>A0A066ZTP2_HYDMR</name>
<evidence type="ECO:0000313" key="3">
    <source>
        <dbReference type="Proteomes" id="UP000027341"/>
    </source>
</evidence>
<dbReference type="EMBL" id="JMIU01000001">
    <property type="protein sequence ID" value="KDN95644.1"/>
    <property type="molecule type" value="Genomic_DNA"/>
</dbReference>
<keyword evidence="1" id="KW-0732">Signal</keyword>
<organism evidence="2 3">
    <name type="scientific">Hydrogenovibrio marinus</name>
    <dbReference type="NCBI Taxonomy" id="28885"/>
    <lineage>
        <taxon>Bacteria</taxon>
        <taxon>Pseudomonadati</taxon>
        <taxon>Pseudomonadota</taxon>
        <taxon>Gammaproteobacteria</taxon>
        <taxon>Thiotrichales</taxon>
        <taxon>Piscirickettsiaceae</taxon>
        <taxon>Hydrogenovibrio</taxon>
    </lineage>
</organism>